<evidence type="ECO:0000259" key="4">
    <source>
        <dbReference type="PROSITE" id="PS50887"/>
    </source>
</evidence>
<dbReference type="FunFam" id="3.30.70.270:FF:000001">
    <property type="entry name" value="Diguanylate cyclase domain protein"/>
    <property type="match status" value="1"/>
</dbReference>
<dbReference type="Proteomes" id="UP000284006">
    <property type="component" value="Unassembled WGS sequence"/>
</dbReference>
<dbReference type="NCBIfam" id="TIGR00229">
    <property type="entry name" value="sensory_box"/>
    <property type="match status" value="2"/>
</dbReference>
<dbReference type="Gene3D" id="3.30.70.270">
    <property type="match status" value="1"/>
</dbReference>
<dbReference type="CDD" id="cd00130">
    <property type="entry name" value="PAS"/>
    <property type="match status" value="1"/>
</dbReference>
<evidence type="ECO:0000313" key="6">
    <source>
        <dbReference type="Proteomes" id="UP000284006"/>
    </source>
</evidence>
<feature type="transmembrane region" description="Helical" evidence="1">
    <location>
        <begin position="82"/>
        <end position="103"/>
    </location>
</feature>
<accession>A0A418Y6M6</accession>
<feature type="domain" description="PAC" evidence="3">
    <location>
        <begin position="237"/>
        <end position="289"/>
    </location>
</feature>
<dbReference type="InterPro" id="IPR035965">
    <property type="entry name" value="PAS-like_dom_sf"/>
</dbReference>
<dbReference type="SUPFAM" id="SSF55073">
    <property type="entry name" value="Nucleotide cyclase"/>
    <property type="match status" value="1"/>
</dbReference>
<dbReference type="Pfam" id="PF00990">
    <property type="entry name" value="GGDEF"/>
    <property type="match status" value="1"/>
</dbReference>
<dbReference type="Gene3D" id="3.30.450.20">
    <property type="entry name" value="PAS domain"/>
    <property type="match status" value="3"/>
</dbReference>
<dbReference type="InterPro" id="IPR000160">
    <property type="entry name" value="GGDEF_dom"/>
</dbReference>
<dbReference type="InterPro" id="IPR000700">
    <property type="entry name" value="PAS-assoc_C"/>
</dbReference>
<dbReference type="InterPro" id="IPR013656">
    <property type="entry name" value="PAS_4"/>
</dbReference>
<evidence type="ECO:0000259" key="2">
    <source>
        <dbReference type="PROSITE" id="PS50112"/>
    </source>
</evidence>
<keyword evidence="1" id="KW-1133">Transmembrane helix</keyword>
<dbReference type="NCBIfam" id="TIGR00254">
    <property type="entry name" value="GGDEF"/>
    <property type="match status" value="1"/>
</dbReference>
<dbReference type="InterPro" id="IPR000014">
    <property type="entry name" value="PAS"/>
</dbReference>
<gene>
    <name evidence="5" type="ORF">D3872_03740</name>
</gene>
<evidence type="ECO:0000256" key="1">
    <source>
        <dbReference type="SAM" id="Phobius"/>
    </source>
</evidence>
<protein>
    <submittedName>
        <fullName evidence="5">Diguanylate cyclase</fullName>
    </submittedName>
</protein>
<dbReference type="PANTHER" id="PTHR44757:SF2">
    <property type="entry name" value="BIOFILM ARCHITECTURE MAINTENANCE PROTEIN MBAA"/>
    <property type="match status" value="1"/>
</dbReference>
<dbReference type="SUPFAM" id="SSF55785">
    <property type="entry name" value="PYP-like sensor domain (PAS domain)"/>
    <property type="match status" value="2"/>
</dbReference>
<evidence type="ECO:0000259" key="3">
    <source>
        <dbReference type="PROSITE" id="PS50113"/>
    </source>
</evidence>
<feature type="domain" description="PAS" evidence="2">
    <location>
        <begin position="166"/>
        <end position="236"/>
    </location>
</feature>
<dbReference type="PANTHER" id="PTHR44757">
    <property type="entry name" value="DIGUANYLATE CYCLASE DGCP"/>
    <property type="match status" value="1"/>
</dbReference>
<organism evidence="5 6">
    <name type="scientific">Massilia cavernae</name>
    <dbReference type="NCBI Taxonomy" id="2320864"/>
    <lineage>
        <taxon>Bacteria</taxon>
        <taxon>Pseudomonadati</taxon>
        <taxon>Pseudomonadota</taxon>
        <taxon>Betaproteobacteria</taxon>
        <taxon>Burkholderiales</taxon>
        <taxon>Oxalobacteraceae</taxon>
        <taxon>Telluria group</taxon>
        <taxon>Massilia</taxon>
    </lineage>
</organism>
<reference evidence="5 6" key="1">
    <citation type="submission" date="2018-09" db="EMBL/GenBank/DDBJ databases">
        <authorList>
            <person name="Zhu H."/>
        </authorList>
    </citation>
    <scope>NUCLEOTIDE SEQUENCE [LARGE SCALE GENOMIC DNA]</scope>
    <source>
        <strain evidence="5 6">K1S02-61</strain>
    </source>
</reference>
<proteinExistence type="predicted"/>
<evidence type="ECO:0000313" key="5">
    <source>
        <dbReference type="EMBL" id="RJG24133.1"/>
    </source>
</evidence>
<dbReference type="InterPro" id="IPR043128">
    <property type="entry name" value="Rev_trsase/Diguanyl_cyclase"/>
</dbReference>
<feature type="domain" description="GGDEF" evidence="4">
    <location>
        <begin position="445"/>
        <end position="579"/>
    </location>
</feature>
<dbReference type="SMART" id="SM00267">
    <property type="entry name" value="GGDEF"/>
    <property type="match status" value="1"/>
</dbReference>
<dbReference type="SMART" id="SM00091">
    <property type="entry name" value="PAS"/>
    <property type="match status" value="2"/>
</dbReference>
<sequence length="583" mass="65420">MYVTHPDAGRILTSIDKANHSEVSMRQATSGFEGTGRSFTHTGKEAMVSYKPTNGVDWIVASVLPTDEVFHSAVQLRWESTLLALVLTSLLTPLACFIFYRALKPLRELGQKMIAATKDSSEQWRPSSFYSNDELGRLGRVFDSLMLERGRVVTELKQSHLVLQESEQRTRTITDSMPAVIGYIDLDHRYRFCNSAYKRFHGLQPEDMLGKTITEVFGDGVYNAFADCIEQALSGQRVSFERMVEQDGSVMCMQYEYVPDFDAYGVVRGFYSMGTDITAYKRAEQDLSSQQQLLRAVTDTLPALVTFVDKTGRIKFANRTHETWMRRPMHAIEGNLIGDLLGAQEMEIHQKHFTCALGGKVATFGFERQEADRIRHYQATYTPQFSAENDIIGVTCLVHDVTEAKLLERQLNVMARFDSLTGLPNRIQIKECISRAIDDNRDAQSLAAVMYLDLDSFKAINDTLGHQAGDLVLKEFGRRLAGCVRRSDTVGRLAGDEFVVILERLSNDSESTLVAEKILRAMEKPISINGVDRIVTTSIGIEMVSTEVNPSVETLLKAADEALYRSKQLGRNRYSFRSAAASV</sequence>
<dbReference type="EMBL" id="QYUP01000037">
    <property type="protein sequence ID" value="RJG24133.1"/>
    <property type="molecule type" value="Genomic_DNA"/>
</dbReference>
<keyword evidence="6" id="KW-1185">Reference proteome</keyword>
<dbReference type="InterPro" id="IPR052155">
    <property type="entry name" value="Biofilm_reg_signaling"/>
</dbReference>
<dbReference type="GO" id="GO:0003824">
    <property type="term" value="F:catalytic activity"/>
    <property type="evidence" value="ECO:0007669"/>
    <property type="project" value="UniProtKB-ARBA"/>
</dbReference>
<keyword evidence="1" id="KW-0812">Transmembrane</keyword>
<dbReference type="InterPro" id="IPR029787">
    <property type="entry name" value="Nucleotide_cyclase"/>
</dbReference>
<dbReference type="CDD" id="cd01949">
    <property type="entry name" value="GGDEF"/>
    <property type="match status" value="1"/>
</dbReference>
<dbReference type="PROSITE" id="PS50112">
    <property type="entry name" value="PAS"/>
    <property type="match status" value="1"/>
</dbReference>
<dbReference type="Pfam" id="PF08448">
    <property type="entry name" value="PAS_4"/>
    <property type="match status" value="2"/>
</dbReference>
<name>A0A418Y6M6_9BURK</name>
<keyword evidence="1" id="KW-0472">Membrane</keyword>
<dbReference type="PROSITE" id="PS50887">
    <property type="entry name" value="GGDEF"/>
    <property type="match status" value="1"/>
</dbReference>
<dbReference type="AlphaFoldDB" id="A0A418Y6M6"/>
<comment type="caution">
    <text evidence="5">The sequence shown here is derived from an EMBL/GenBank/DDBJ whole genome shotgun (WGS) entry which is preliminary data.</text>
</comment>
<dbReference type="PROSITE" id="PS50113">
    <property type="entry name" value="PAC"/>
    <property type="match status" value="1"/>
</dbReference>